<evidence type="ECO:0000256" key="2">
    <source>
        <dbReference type="ARBA" id="ARBA00022553"/>
    </source>
</evidence>
<dbReference type="SMART" id="SM00823">
    <property type="entry name" value="PKS_PP"/>
    <property type="match status" value="1"/>
</dbReference>
<dbReference type="Gene3D" id="1.10.1200.10">
    <property type="entry name" value="ACP-like"/>
    <property type="match status" value="1"/>
</dbReference>
<dbReference type="AlphaFoldDB" id="A0A7S4ZU94"/>
<keyword evidence="4" id="KW-0614">Plasmid</keyword>
<dbReference type="SUPFAM" id="SSF56801">
    <property type="entry name" value="Acetyl-CoA synthetase-like"/>
    <property type="match status" value="1"/>
</dbReference>
<accession>A0A7S4ZU94</accession>
<dbReference type="InterPro" id="IPR020806">
    <property type="entry name" value="PKS_PP-bd"/>
</dbReference>
<evidence type="ECO:0000259" key="3">
    <source>
        <dbReference type="PROSITE" id="PS50075"/>
    </source>
</evidence>
<geneLocation type="plasmid" evidence="4">
    <name>pC6.5b</name>
</geneLocation>
<protein>
    <submittedName>
        <fullName evidence="4">Phosphopantetheine attachment site family protein</fullName>
    </submittedName>
</protein>
<sequence>MAIITCIVHDLPFILISDDQSAEIAEQQINMLRIRYFYIASRDELRQLDQIDEVLSIPGAMYLVRSSGTSGVRKCSVVSYSAINSLCGKISSYFSESDIHIRKLYIINGVEFGYFVWDIILASLFARDVVFTNVDHLVTDFTDHQCFDAISLTPTMLSYAVACGAYKLPKYIFLSGEKVNKILIDCISHNELLGRSRVFSSYALTETGGQLSMVELTQVNMVEGLAGELLSGVELIFGESHSSGVGRRINVCCNTMASLRLHSGGLFPMVTNGQFQTDDYGYINSAGFLFLTHRISHRPKRNGKIVDLDGIRDQLLNTYGFDDVIIEVYETTNSQLVVANAFLLSHRISPPSTYEILIAEKHNRPDLLIVMSDLSFSHNGKFLPPFLKIKNKVANDRSLSTVLNLLIKVVGWLGYDLDSTSYDIGLVDLGVTSLDMVIIRDAVESLFGQSVSILDIYRQPNLVELARFITERLGEDLGPQ</sequence>
<dbReference type="PROSITE" id="PS50075">
    <property type="entry name" value="CARRIER"/>
    <property type="match status" value="1"/>
</dbReference>
<keyword evidence="1" id="KW-0596">Phosphopantetheine</keyword>
<name>A0A7S4ZU94_RHIRH</name>
<dbReference type="SUPFAM" id="SSF47336">
    <property type="entry name" value="ACP-like"/>
    <property type="match status" value="1"/>
</dbReference>
<dbReference type="InterPro" id="IPR009081">
    <property type="entry name" value="PP-bd_ACP"/>
</dbReference>
<dbReference type="Pfam" id="PF00550">
    <property type="entry name" value="PP-binding"/>
    <property type="match status" value="1"/>
</dbReference>
<organism evidence="4">
    <name type="scientific">Rhizobium rhizogenes</name>
    <name type="common">Agrobacterium rhizogenes</name>
    <dbReference type="NCBI Taxonomy" id="359"/>
    <lineage>
        <taxon>Bacteria</taxon>
        <taxon>Pseudomonadati</taxon>
        <taxon>Pseudomonadota</taxon>
        <taxon>Alphaproteobacteria</taxon>
        <taxon>Hyphomicrobiales</taxon>
        <taxon>Rhizobiaceae</taxon>
        <taxon>Rhizobium/Agrobacterium group</taxon>
        <taxon>Rhizobium</taxon>
    </lineage>
</organism>
<reference evidence="4" key="1">
    <citation type="submission" date="2018-12" db="EMBL/GenBank/DDBJ databases">
        <title>Three Rhizobium rhizogenes strains isolated from the same crown gall tumor carry diverse plasmids.</title>
        <authorList>
            <person name="Pulawska J."/>
            <person name="Kuzmanovic N."/>
        </authorList>
    </citation>
    <scope>NUCLEOTIDE SEQUENCE</scope>
    <source>
        <strain evidence="4">C6.5</strain>
        <plasmid evidence="4">pC6.5b</plasmid>
    </source>
</reference>
<keyword evidence="2" id="KW-0597">Phosphoprotein</keyword>
<dbReference type="EMBL" id="MK318987">
    <property type="protein sequence ID" value="QCL10215.1"/>
    <property type="molecule type" value="Genomic_DNA"/>
</dbReference>
<dbReference type="InterPro" id="IPR042099">
    <property type="entry name" value="ANL_N_sf"/>
</dbReference>
<dbReference type="GO" id="GO:0031177">
    <property type="term" value="F:phosphopantetheine binding"/>
    <property type="evidence" value="ECO:0007669"/>
    <property type="project" value="InterPro"/>
</dbReference>
<evidence type="ECO:0000256" key="1">
    <source>
        <dbReference type="ARBA" id="ARBA00022450"/>
    </source>
</evidence>
<dbReference type="InterPro" id="IPR036736">
    <property type="entry name" value="ACP-like_sf"/>
</dbReference>
<feature type="domain" description="Carrier" evidence="3">
    <location>
        <begin position="396"/>
        <end position="473"/>
    </location>
</feature>
<proteinExistence type="predicted"/>
<evidence type="ECO:0000313" key="4">
    <source>
        <dbReference type="EMBL" id="QCL10215.1"/>
    </source>
</evidence>
<dbReference type="Gene3D" id="3.40.50.12780">
    <property type="entry name" value="N-terminal domain of ligase-like"/>
    <property type="match status" value="1"/>
</dbReference>
<gene>
    <name evidence="4" type="ORF">pC6.5b_321</name>
</gene>